<feature type="domain" description="ATP-grasp" evidence="4">
    <location>
        <begin position="16"/>
        <end position="186"/>
    </location>
</feature>
<evidence type="ECO:0000256" key="1">
    <source>
        <dbReference type="ARBA" id="ARBA00010871"/>
    </source>
</evidence>
<evidence type="ECO:0000313" key="5">
    <source>
        <dbReference type="EMBL" id="MBO0451945.1"/>
    </source>
</evidence>
<dbReference type="PROSITE" id="PS50975">
    <property type="entry name" value="ATP_GRASP"/>
    <property type="match status" value="1"/>
</dbReference>
<comment type="similarity">
    <text evidence="1">Belongs to the D-alanine--D-alanine ligase family.</text>
</comment>
<name>A0ABS3HEQ7_9ENTE</name>
<accession>A0ABS3HEQ7</accession>
<gene>
    <name evidence="5" type="ORF">JZO85_06660</name>
</gene>
<dbReference type="PANTHER" id="PTHR23132">
    <property type="entry name" value="D-ALANINE--D-ALANINE LIGASE"/>
    <property type="match status" value="1"/>
</dbReference>
<evidence type="ECO:0000256" key="2">
    <source>
        <dbReference type="ARBA" id="ARBA00022598"/>
    </source>
</evidence>
<reference evidence="5 6" key="1">
    <citation type="submission" date="2021-03" db="EMBL/GenBank/DDBJ databases">
        <title>Enterococcal diversity collection.</title>
        <authorList>
            <person name="Gilmore M.S."/>
            <person name="Schwartzman J."/>
            <person name="Van Tyne D."/>
            <person name="Martin M."/>
            <person name="Earl A.M."/>
            <person name="Manson A.L."/>
            <person name="Straub T."/>
            <person name="Salamzade R."/>
            <person name="Saavedra J."/>
            <person name="Lebreton F."/>
            <person name="Prichula J."/>
            <person name="Schaufler K."/>
            <person name="Gaca A."/>
            <person name="Sgardioli B."/>
            <person name="Wagenaar J."/>
            <person name="Strong T."/>
        </authorList>
    </citation>
    <scope>NUCLEOTIDE SEQUENCE [LARGE SCALE GENOMIC DNA]</scope>
    <source>
        <strain evidence="5 6">MJM16</strain>
    </source>
</reference>
<dbReference type="Gene3D" id="3.30.1490.20">
    <property type="entry name" value="ATP-grasp fold, A domain"/>
    <property type="match status" value="1"/>
</dbReference>
<dbReference type="SUPFAM" id="SSF56059">
    <property type="entry name" value="Glutathione synthetase ATP-binding domain-like"/>
    <property type="match status" value="1"/>
</dbReference>
<proteinExistence type="inferred from homology"/>
<keyword evidence="6" id="KW-1185">Reference proteome</keyword>
<organism evidence="5 6">
    <name type="scientific">Candidatus Enterococcus murrayae</name>
    <dbReference type="NCBI Taxonomy" id="2815321"/>
    <lineage>
        <taxon>Bacteria</taxon>
        <taxon>Bacillati</taxon>
        <taxon>Bacillota</taxon>
        <taxon>Bacilli</taxon>
        <taxon>Lactobacillales</taxon>
        <taxon>Enterococcaceae</taxon>
        <taxon>Enterococcus</taxon>
    </lineage>
</organism>
<keyword evidence="3" id="KW-0547">Nucleotide-binding</keyword>
<dbReference type="InterPro" id="IPR013815">
    <property type="entry name" value="ATP_grasp_subdomain_1"/>
</dbReference>
<sequence length="194" mass="21833">MIKRRQRLLKITNGKRRILLPAVVKPIDGGSSLGISVVETEQNLKIAVKEAIHYSNHPRIIIEDKIEGRDFSVGILGNQVLPIIEMIPKTGFYDYQNKYQKGRTEGIVPAKIDYKLADQLNVLAVKLHRILGLSVCSRTDFLVDKNNRIFATEINSLPSMTLNSSYSQAAGAMGLRFSELCECIIKESLKKYEK</sequence>
<keyword evidence="3" id="KW-0067">ATP-binding</keyword>
<protein>
    <submittedName>
        <fullName evidence="5">ATP-grasp domain-containing protein</fullName>
    </submittedName>
</protein>
<evidence type="ECO:0000259" key="4">
    <source>
        <dbReference type="PROSITE" id="PS50975"/>
    </source>
</evidence>
<evidence type="ECO:0000256" key="3">
    <source>
        <dbReference type="PROSITE-ProRule" id="PRU00409"/>
    </source>
</evidence>
<comment type="caution">
    <text evidence="5">The sequence shown here is derived from an EMBL/GenBank/DDBJ whole genome shotgun (WGS) entry which is preliminary data.</text>
</comment>
<dbReference type="InterPro" id="IPR011761">
    <property type="entry name" value="ATP-grasp"/>
</dbReference>
<keyword evidence="2" id="KW-0436">Ligase</keyword>
<dbReference type="InterPro" id="IPR011095">
    <property type="entry name" value="Dala_Dala_lig_C"/>
</dbReference>
<dbReference type="Proteomes" id="UP000664495">
    <property type="component" value="Unassembled WGS sequence"/>
</dbReference>
<dbReference type="PANTHER" id="PTHR23132:SF23">
    <property type="entry name" value="D-ALANINE--D-ALANINE LIGASE B"/>
    <property type="match status" value="1"/>
</dbReference>
<dbReference type="Gene3D" id="3.30.470.20">
    <property type="entry name" value="ATP-grasp fold, B domain"/>
    <property type="match status" value="1"/>
</dbReference>
<dbReference type="EMBL" id="JAFLVR010000013">
    <property type="protein sequence ID" value="MBO0451945.1"/>
    <property type="molecule type" value="Genomic_DNA"/>
</dbReference>
<evidence type="ECO:0000313" key="6">
    <source>
        <dbReference type="Proteomes" id="UP000664495"/>
    </source>
</evidence>
<dbReference type="Pfam" id="PF07478">
    <property type="entry name" value="Dala_Dala_lig_C"/>
    <property type="match status" value="1"/>
</dbReference>